<dbReference type="Pfam" id="PF11816">
    <property type="entry name" value="DUF3337"/>
    <property type="match status" value="1"/>
</dbReference>
<keyword evidence="1" id="KW-0853">WD repeat</keyword>
<organism evidence="3 4">
    <name type="scientific">Caenorhabditis auriculariae</name>
    <dbReference type="NCBI Taxonomy" id="2777116"/>
    <lineage>
        <taxon>Eukaryota</taxon>
        <taxon>Metazoa</taxon>
        <taxon>Ecdysozoa</taxon>
        <taxon>Nematoda</taxon>
        <taxon>Chromadorea</taxon>
        <taxon>Rhabditida</taxon>
        <taxon>Rhabditina</taxon>
        <taxon>Rhabditomorpha</taxon>
        <taxon>Rhabditoidea</taxon>
        <taxon>Rhabditidae</taxon>
        <taxon>Peloderinae</taxon>
        <taxon>Caenorhabditis</taxon>
    </lineage>
</organism>
<dbReference type="InterPro" id="IPR021772">
    <property type="entry name" value="WDR48/Bun107"/>
</dbReference>
<keyword evidence="2" id="KW-0677">Repeat</keyword>
<name>A0A8S1GT06_9PELO</name>
<dbReference type="InterPro" id="IPR051246">
    <property type="entry name" value="WDR48"/>
</dbReference>
<gene>
    <name evidence="3" type="ORF">CAUJ_LOCUS1983</name>
</gene>
<evidence type="ECO:0000313" key="3">
    <source>
        <dbReference type="EMBL" id="CAD6186064.1"/>
    </source>
</evidence>
<dbReference type="GO" id="GO:0043130">
    <property type="term" value="F:ubiquitin binding"/>
    <property type="evidence" value="ECO:0007669"/>
    <property type="project" value="TreeGrafter"/>
</dbReference>
<dbReference type="Proteomes" id="UP000835052">
    <property type="component" value="Unassembled WGS sequence"/>
</dbReference>
<proteinExistence type="predicted"/>
<evidence type="ECO:0000256" key="2">
    <source>
        <dbReference type="ARBA" id="ARBA00022737"/>
    </source>
</evidence>
<protein>
    <submittedName>
        <fullName evidence="3">Uncharacterized protein</fullName>
    </submittedName>
</protein>
<evidence type="ECO:0000256" key="1">
    <source>
        <dbReference type="ARBA" id="ARBA00022574"/>
    </source>
</evidence>
<reference evidence="3" key="1">
    <citation type="submission" date="2020-10" db="EMBL/GenBank/DDBJ databases">
        <authorList>
            <person name="Kikuchi T."/>
        </authorList>
    </citation>
    <scope>NUCLEOTIDE SEQUENCE</scope>
    <source>
        <strain evidence="3">NKZ352</strain>
    </source>
</reference>
<accession>A0A8S1GT06</accession>
<dbReference type="OrthoDB" id="2421129at2759"/>
<dbReference type="PANTHER" id="PTHR19862:SF14">
    <property type="entry name" value="WD REPEAT-CONTAINING PROTEIN 48"/>
    <property type="match status" value="1"/>
</dbReference>
<sequence length="202" mass="22791">MLLRSLFEWWPHCALTINDGAEGDTAIATAHYIPIPAHTPLILCESNGRPLFRLLVKDAANETESQLLSDFVPPWVTDVVERRQLPKFTKMPFFLLPHPSLNVKAPKKDRLSATEMLQVRKVMEHVYEKVLNANEGNNALSSPGQGNEAQLMSSGLSLGAVHTKLELYCNDQKLEPDMDLRTVKHFVWKQGGDLLLYYKALK</sequence>
<dbReference type="AlphaFoldDB" id="A0A8S1GT06"/>
<dbReference type="EMBL" id="CAJGYM010000003">
    <property type="protein sequence ID" value="CAD6186064.1"/>
    <property type="molecule type" value="Genomic_DNA"/>
</dbReference>
<dbReference type="GO" id="GO:0000724">
    <property type="term" value="P:double-strand break repair via homologous recombination"/>
    <property type="evidence" value="ECO:0007669"/>
    <property type="project" value="TreeGrafter"/>
</dbReference>
<evidence type="ECO:0000313" key="4">
    <source>
        <dbReference type="Proteomes" id="UP000835052"/>
    </source>
</evidence>
<comment type="caution">
    <text evidence="3">The sequence shown here is derived from an EMBL/GenBank/DDBJ whole genome shotgun (WGS) entry which is preliminary data.</text>
</comment>
<dbReference type="PANTHER" id="PTHR19862">
    <property type="entry name" value="WD REPEAT-CONTAINING PROTEIN 48"/>
    <property type="match status" value="1"/>
</dbReference>
<dbReference type="CDD" id="cd17041">
    <property type="entry name" value="Ubl_WDR48"/>
    <property type="match status" value="1"/>
</dbReference>
<keyword evidence="4" id="KW-1185">Reference proteome</keyword>